<comment type="caution">
    <text evidence="2">The sequence shown here is derived from an EMBL/GenBank/DDBJ whole genome shotgun (WGS) entry which is preliminary data.</text>
</comment>
<keyword evidence="1" id="KW-1133">Transmembrane helix</keyword>
<evidence type="ECO:0000313" key="3">
    <source>
        <dbReference type="Proteomes" id="UP000593578"/>
    </source>
</evidence>
<dbReference type="AlphaFoldDB" id="A0A7J8P7G5"/>
<reference evidence="2 3" key="1">
    <citation type="journal article" date="2019" name="Genome Biol. Evol.">
        <title>Insights into the evolution of the New World diploid cottons (Gossypium, subgenus Houzingenia) based on genome sequencing.</title>
        <authorList>
            <person name="Grover C.E."/>
            <person name="Arick M.A. 2nd"/>
            <person name="Thrash A."/>
            <person name="Conover J.L."/>
            <person name="Sanders W.S."/>
            <person name="Peterson D.G."/>
            <person name="Frelichowski J.E."/>
            <person name="Scheffler J.A."/>
            <person name="Scheffler B.E."/>
            <person name="Wendel J.F."/>
        </authorList>
    </citation>
    <scope>NUCLEOTIDE SEQUENCE [LARGE SCALE GENOMIC DNA]</scope>
    <source>
        <strain evidence="2">8</strain>
        <tissue evidence="2">Leaf</tissue>
    </source>
</reference>
<keyword evidence="1" id="KW-0812">Transmembrane</keyword>
<evidence type="ECO:0000256" key="1">
    <source>
        <dbReference type="SAM" id="Phobius"/>
    </source>
</evidence>
<keyword evidence="1" id="KW-0472">Membrane</keyword>
<gene>
    <name evidence="2" type="ORF">Gorai_015912</name>
</gene>
<name>A0A7J8P7G5_GOSRA</name>
<evidence type="ECO:0000313" key="2">
    <source>
        <dbReference type="EMBL" id="MBA0585123.1"/>
    </source>
</evidence>
<dbReference type="Proteomes" id="UP000593578">
    <property type="component" value="Unassembled WGS sequence"/>
</dbReference>
<dbReference type="EMBL" id="JABEZZ010000005">
    <property type="protein sequence ID" value="MBA0585123.1"/>
    <property type="molecule type" value="Genomic_DNA"/>
</dbReference>
<feature type="transmembrane region" description="Helical" evidence="1">
    <location>
        <begin position="6"/>
        <end position="27"/>
    </location>
</feature>
<sequence>MMIILFITALANWTFILNVLCLHLILLRII</sequence>
<accession>A0A7J8P7G5</accession>
<organism evidence="2 3">
    <name type="scientific">Gossypium raimondii</name>
    <name type="common">Peruvian cotton</name>
    <name type="synonym">Gossypium klotzschianum subsp. raimondii</name>
    <dbReference type="NCBI Taxonomy" id="29730"/>
    <lineage>
        <taxon>Eukaryota</taxon>
        <taxon>Viridiplantae</taxon>
        <taxon>Streptophyta</taxon>
        <taxon>Embryophyta</taxon>
        <taxon>Tracheophyta</taxon>
        <taxon>Spermatophyta</taxon>
        <taxon>Magnoliopsida</taxon>
        <taxon>eudicotyledons</taxon>
        <taxon>Gunneridae</taxon>
        <taxon>Pentapetalae</taxon>
        <taxon>rosids</taxon>
        <taxon>malvids</taxon>
        <taxon>Malvales</taxon>
        <taxon>Malvaceae</taxon>
        <taxon>Malvoideae</taxon>
        <taxon>Gossypium</taxon>
    </lineage>
</organism>
<protein>
    <submittedName>
        <fullName evidence="2">Uncharacterized protein</fullName>
    </submittedName>
</protein>
<proteinExistence type="predicted"/>